<name>A0A1G6GBK3_BACOV</name>
<sequence length="124" mass="14301">MNMSEFYSEFLFRYQTDAAPRHISINAYCISEGIEYRNFIKWYRENKKRLRESEMDEIRLSPLTITGVPRPEHSSAEAVTSIPVCEQANVVSFHLKLSNGIEINKENTNLEGLARLLQSLSTLC</sequence>
<gene>
    <name evidence="1" type="ORF">SAMN05192581_107419</name>
</gene>
<proteinExistence type="predicted"/>
<evidence type="ECO:0000313" key="2">
    <source>
        <dbReference type="Proteomes" id="UP000183670"/>
    </source>
</evidence>
<dbReference type="Proteomes" id="UP000183670">
    <property type="component" value="Unassembled WGS sequence"/>
</dbReference>
<accession>A0A1G6GBK3</accession>
<dbReference type="RefSeq" id="WP_099147353.1">
    <property type="nucleotide sequence ID" value="NZ_FMYE01000074.1"/>
</dbReference>
<dbReference type="EMBL" id="FMYE01000074">
    <property type="protein sequence ID" value="SDB79382.1"/>
    <property type="molecule type" value="Genomic_DNA"/>
</dbReference>
<organism evidence="1 2">
    <name type="scientific">Bacteroides ovatus</name>
    <dbReference type="NCBI Taxonomy" id="28116"/>
    <lineage>
        <taxon>Bacteria</taxon>
        <taxon>Pseudomonadati</taxon>
        <taxon>Bacteroidota</taxon>
        <taxon>Bacteroidia</taxon>
        <taxon>Bacteroidales</taxon>
        <taxon>Bacteroidaceae</taxon>
        <taxon>Bacteroides</taxon>
    </lineage>
</organism>
<dbReference type="AlphaFoldDB" id="A0A1G6GBK3"/>
<evidence type="ECO:0000313" key="1">
    <source>
        <dbReference type="EMBL" id="SDB79382.1"/>
    </source>
</evidence>
<protein>
    <submittedName>
        <fullName evidence="1">Uncharacterized protein</fullName>
    </submittedName>
</protein>
<reference evidence="1 2" key="1">
    <citation type="submission" date="2016-10" db="EMBL/GenBank/DDBJ databases">
        <authorList>
            <person name="de Groot N.N."/>
        </authorList>
    </citation>
    <scope>NUCLEOTIDE SEQUENCE [LARGE SCALE GENOMIC DNA]</scope>
    <source>
        <strain evidence="1 2">NLAE-zl-C500</strain>
    </source>
</reference>